<dbReference type="InterPro" id="IPR017096">
    <property type="entry name" value="BTB-kelch_protein"/>
</dbReference>
<evidence type="ECO:0000256" key="4">
    <source>
        <dbReference type="ARBA" id="ARBA00022786"/>
    </source>
</evidence>
<dbReference type="EMBL" id="CMVM020000262">
    <property type="status" value="NOT_ANNOTATED_CDS"/>
    <property type="molecule type" value="Genomic_DNA"/>
</dbReference>
<dbReference type="Gene3D" id="2.120.10.80">
    <property type="entry name" value="Kelch-type beta propeller"/>
    <property type="match status" value="1"/>
</dbReference>
<dbReference type="PIRSF" id="PIRSF037037">
    <property type="entry name" value="Kelch-like_protein_gigaxonin"/>
    <property type="match status" value="1"/>
</dbReference>
<protein>
    <submittedName>
        <fullName evidence="6">BTB domain-containing protein</fullName>
    </submittedName>
</protein>
<dbReference type="InterPro" id="IPR015915">
    <property type="entry name" value="Kelch-typ_b-propeller"/>
</dbReference>
<dbReference type="PANTHER" id="PTHR24412:SF466">
    <property type="entry name" value="RING CANAL KELCH PROTEIN"/>
    <property type="match status" value="1"/>
</dbReference>
<evidence type="ECO:0000313" key="7">
    <source>
        <dbReference type="Proteomes" id="UP000024404"/>
    </source>
</evidence>
<evidence type="ECO:0000259" key="5">
    <source>
        <dbReference type="PROSITE" id="PS50097"/>
    </source>
</evidence>
<sequence>MERWKTESESAEVVIGTLESETHFCTSPSSSARHINNKQSCTVYNNDNFPSNVLRGLNMFRKDDRFCDVILIASLKPEDGAESDGSRDVKIVAHRAVLAAACPYFSAMFNGAMKESKQENIFLKGIDGTSLLALIDYMYSGRLTISEQNVQSLLTTGSLLQMACVRNACSRFLLEQLDPSNCLGIANFAVAHGCTQLAHAATTFVQQHFNHVVKCDEFLALNKNQVIEIISSDHLTTAGEDKVYEAVVRWVMHDLLNRKDAFPDLLAHVRLPLLSRDYLTDKVDPDTLVRESSECKDYLLEAYRYHLKDERDEENERNRPRQPIPLSKLIMLIGGQAPKAIANVDVFDLDALRWIPLSSLPQRRCRCGVGELKDFVYAVGGFNGSLRVKSVDAYDIHTDRWFAAPPMDARRSTLGVAVIDQLMIAVGGFDGSTGLSSAEAFDPRNGQWMPLPSMTVRRSSVGVTALGGSVYAVGGYDGNTRNCLDTVEIYEPRVNRWRPGPNLISRRSGAGVTVVGDRLVAVGGHDGPVVRETAEILNGDSWTLLPEMNVCRRNASAVALDSNLFAIGGDDGTSNLSSIEVLTVSSLEQQPWSHLSVSINQPRSYAGVALLPKVA</sequence>
<dbReference type="Gene3D" id="1.25.40.420">
    <property type="match status" value="1"/>
</dbReference>
<keyword evidence="4" id="KW-0833">Ubl conjugation pathway</keyword>
<name>A0A8R1Y4V7_ONCVO</name>
<dbReference type="InterPro" id="IPR006652">
    <property type="entry name" value="Kelch_1"/>
</dbReference>
<dbReference type="SMART" id="SM00225">
    <property type="entry name" value="BTB"/>
    <property type="match status" value="1"/>
</dbReference>
<proteinExistence type="predicted"/>
<keyword evidence="2" id="KW-0880">Kelch repeat</keyword>
<dbReference type="SUPFAM" id="SSF117281">
    <property type="entry name" value="Kelch motif"/>
    <property type="match status" value="1"/>
</dbReference>
<dbReference type="Pfam" id="PF07707">
    <property type="entry name" value="BACK"/>
    <property type="match status" value="1"/>
</dbReference>
<evidence type="ECO:0000256" key="3">
    <source>
        <dbReference type="ARBA" id="ARBA00022737"/>
    </source>
</evidence>
<dbReference type="Pfam" id="PF00651">
    <property type="entry name" value="BTB"/>
    <property type="match status" value="1"/>
</dbReference>
<reference evidence="6" key="2">
    <citation type="submission" date="2022-06" db="UniProtKB">
        <authorList>
            <consortium name="EnsemblMetazoa"/>
        </authorList>
    </citation>
    <scope>IDENTIFICATION</scope>
</reference>
<dbReference type="SMART" id="SM00612">
    <property type="entry name" value="Kelch"/>
    <property type="match status" value="6"/>
</dbReference>
<feature type="domain" description="BTB" evidence="5">
    <location>
        <begin position="67"/>
        <end position="147"/>
    </location>
</feature>
<dbReference type="EnsemblMetazoa" id="OVOC9360.1">
    <property type="protein sequence ID" value="OVOC9360.1"/>
    <property type="gene ID" value="WBGene00246169"/>
</dbReference>
<dbReference type="PROSITE" id="PS50097">
    <property type="entry name" value="BTB"/>
    <property type="match status" value="1"/>
</dbReference>
<reference evidence="7" key="1">
    <citation type="submission" date="2013-10" db="EMBL/GenBank/DDBJ databases">
        <title>Genome sequencing of Onchocerca volvulus.</title>
        <authorList>
            <person name="Cotton J."/>
            <person name="Tsai J."/>
            <person name="Stanley E."/>
            <person name="Tracey A."/>
            <person name="Holroyd N."/>
            <person name="Lustigman S."/>
            <person name="Berriman M."/>
        </authorList>
    </citation>
    <scope>NUCLEOTIDE SEQUENCE</scope>
</reference>
<dbReference type="Pfam" id="PF01344">
    <property type="entry name" value="Kelch_1"/>
    <property type="match status" value="5"/>
</dbReference>
<evidence type="ECO:0000313" key="6">
    <source>
        <dbReference type="EnsemblMetazoa" id="OVOC9360.1"/>
    </source>
</evidence>
<dbReference type="SMART" id="SM00875">
    <property type="entry name" value="BACK"/>
    <property type="match status" value="1"/>
</dbReference>
<dbReference type="Gene3D" id="3.30.710.10">
    <property type="entry name" value="Potassium Channel Kv1.1, Chain A"/>
    <property type="match status" value="1"/>
</dbReference>
<accession>A0A8R1Y4V7</accession>
<dbReference type="InterPro" id="IPR000210">
    <property type="entry name" value="BTB/POZ_dom"/>
</dbReference>
<dbReference type="FunFam" id="1.25.40.420:FF:000001">
    <property type="entry name" value="Kelch-like family member 12"/>
    <property type="match status" value="1"/>
</dbReference>
<dbReference type="SUPFAM" id="SSF54695">
    <property type="entry name" value="POZ domain"/>
    <property type="match status" value="1"/>
</dbReference>
<keyword evidence="7" id="KW-1185">Reference proteome</keyword>
<evidence type="ECO:0000256" key="2">
    <source>
        <dbReference type="ARBA" id="ARBA00022441"/>
    </source>
</evidence>
<comment type="pathway">
    <text evidence="1">Protein modification; protein ubiquitination.</text>
</comment>
<dbReference type="PANTHER" id="PTHR24412">
    <property type="entry name" value="KELCH PROTEIN"/>
    <property type="match status" value="1"/>
</dbReference>
<dbReference type="InterPro" id="IPR011333">
    <property type="entry name" value="SKP1/BTB/POZ_sf"/>
</dbReference>
<organism evidence="6 7">
    <name type="scientific">Onchocerca volvulus</name>
    <dbReference type="NCBI Taxonomy" id="6282"/>
    <lineage>
        <taxon>Eukaryota</taxon>
        <taxon>Metazoa</taxon>
        <taxon>Ecdysozoa</taxon>
        <taxon>Nematoda</taxon>
        <taxon>Chromadorea</taxon>
        <taxon>Rhabditida</taxon>
        <taxon>Spirurina</taxon>
        <taxon>Spiruromorpha</taxon>
        <taxon>Filarioidea</taxon>
        <taxon>Onchocercidae</taxon>
        <taxon>Onchocerca</taxon>
    </lineage>
</organism>
<dbReference type="AlphaFoldDB" id="A0A8R1Y4V7"/>
<dbReference type="Proteomes" id="UP000024404">
    <property type="component" value="Unassembled WGS sequence"/>
</dbReference>
<evidence type="ECO:0000256" key="1">
    <source>
        <dbReference type="ARBA" id="ARBA00004906"/>
    </source>
</evidence>
<dbReference type="InterPro" id="IPR011705">
    <property type="entry name" value="BACK"/>
</dbReference>
<keyword evidence="3" id="KW-0677">Repeat</keyword>